<evidence type="ECO:0000313" key="7">
    <source>
        <dbReference type="Proteomes" id="UP001187682"/>
    </source>
</evidence>
<dbReference type="GO" id="GO:0022857">
    <property type="term" value="F:transmembrane transporter activity"/>
    <property type="evidence" value="ECO:0007669"/>
    <property type="project" value="InterPro"/>
</dbReference>
<comment type="similarity">
    <text evidence="2">Belongs to the major facilitator superfamily. Monocarboxylate porter (TC 2.A.1.13) family.</text>
</comment>
<feature type="transmembrane region" description="Helical" evidence="4">
    <location>
        <begin position="317"/>
        <end position="336"/>
    </location>
</feature>
<dbReference type="GO" id="GO:0016020">
    <property type="term" value="C:membrane"/>
    <property type="evidence" value="ECO:0007669"/>
    <property type="project" value="UniProtKB-SubCell"/>
</dbReference>
<evidence type="ECO:0000256" key="4">
    <source>
        <dbReference type="SAM" id="Phobius"/>
    </source>
</evidence>
<accession>A0AAE8MVK9</accession>
<evidence type="ECO:0000256" key="1">
    <source>
        <dbReference type="ARBA" id="ARBA00004141"/>
    </source>
</evidence>
<keyword evidence="4" id="KW-1133">Transmembrane helix</keyword>
<dbReference type="SUPFAM" id="SSF103473">
    <property type="entry name" value="MFS general substrate transporter"/>
    <property type="match status" value="1"/>
</dbReference>
<keyword evidence="4" id="KW-0472">Membrane</keyword>
<dbReference type="InterPro" id="IPR020846">
    <property type="entry name" value="MFS_dom"/>
</dbReference>
<feature type="transmembrane region" description="Helical" evidence="4">
    <location>
        <begin position="373"/>
        <end position="396"/>
    </location>
</feature>
<name>A0AAE8MVK9_9PEZI</name>
<protein>
    <submittedName>
        <fullName evidence="6">Related to monocarboxylate transporter 2</fullName>
    </submittedName>
</protein>
<dbReference type="InterPro" id="IPR050327">
    <property type="entry name" value="Proton-linked_MCT"/>
</dbReference>
<feature type="transmembrane region" description="Helical" evidence="4">
    <location>
        <begin position="239"/>
        <end position="259"/>
    </location>
</feature>
<feature type="transmembrane region" description="Helical" evidence="4">
    <location>
        <begin position="408"/>
        <end position="426"/>
    </location>
</feature>
<feature type="transmembrane region" description="Helical" evidence="4">
    <location>
        <begin position="150"/>
        <end position="169"/>
    </location>
</feature>
<dbReference type="PANTHER" id="PTHR11360">
    <property type="entry name" value="MONOCARBOXYLATE TRANSPORTER"/>
    <property type="match status" value="1"/>
</dbReference>
<reference evidence="6" key="1">
    <citation type="submission" date="2018-03" db="EMBL/GenBank/DDBJ databases">
        <authorList>
            <person name="Guldener U."/>
        </authorList>
    </citation>
    <scope>NUCLEOTIDE SEQUENCE</scope>
</reference>
<gene>
    <name evidence="6" type="ORF">DNG_02888</name>
</gene>
<feature type="transmembrane region" description="Helical" evidence="4">
    <location>
        <begin position="438"/>
        <end position="459"/>
    </location>
</feature>
<dbReference type="InterPro" id="IPR011701">
    <property type="entry name" value="MFS"/>
</dbReference>
<sequence>MSAHATGIEKGTEAVSPDKLTGLRFPNAAAPVPSQEKQSVNPTADPLRPASVVSPEAGTSEDDDDEVDNDEGYPEGGLKAWLVVLGSWLALFSALGLMNTLATFQAYVSTHQLQDHSEGQIGWIFSVYTFLTFFCGIYIGPIFDKYGPKWLVLAGTILLVASLILLSFSTEYWHFLLSFGILSGFASSLLFTPSIAAVGHFFKKRRGLATGIASTGGSVGGVIFPLMLTNLFERIGWAWAVRVQALLSFTLCAASNFLIRSRLPPPKNAKVHPDFLIFRDVTMLLTTIGIFLLEFALFIPLTYITSYMLASGFDETFAFNTLAIFNAASVLGRALPGYWGDKFGPFNSNMGATLLSIFGALVVWLPFGKTTPGVIIFAILIGFASGNNISISPVCIGRLCHTKHYGRYYATSYTVVAVACLVSIPIGGEILAATGGNYWALIVFTGLLYVASFVVLLAAKISYVGWKPLAIF</sequence>
<evidence type="ECO:0000256" key="2">
    <source>
        <dbReference type="ARBA" id="ARBA00006727"/>
    </source>
</evidence>
<dbReference type="Pfam" id="PF07690">
    <property type="entry name" value="MFS_1"/>
    <property type="match status" value="1"/>
</dbReference>
<feature type="transmembrane region" description="Helical" evidence="4">
    <location>
        <begin position="208"/>
        <end position="227"/>
    </location>
</feature>
<evidence type="ECO:0000259" key="5">
    <source>
        <dbReference type="PROSITE" id="PS50850"/>
    </source>
</evidence>
<comment type="subcellular location">
    <subcellularLocation>
        <location evidence="1">Membrane</location>
        <topology evidence="1">Multi-pass membrane protein</topology>
    </subcellularLocation>
</comment>
<feature type="transmembrane region" description="Helical" evidence="4">
    <location>
        <begin position="80"/>
        <end position="101"/>
    </location>
</feature>
<keyword evidence="7" id="KW-1185">Reference proteome</keyword>
<feature type="domain" description="Major facilitator superfamily (MFS) profile" evidence="5">
    <location>
        <begin position="79"/>
        <end position="463"/>
    </location>
</feature>
<dbReference type="InterPro" id="IPR036259">
    <property type="entry name" value="MFS_trans_sf"/>
</dbReference>
<evidence type="ECO:0000256" key="3">
    <source>
        <dbReference type="SAM" id="MobiDB-lite"/>
    </source>
</evidence>
<proteinExistence type="inferred from homology"/>
<feature type="transmembrane region" description="Helical" evidence="4">
    <location>
        <begin position="280"/>
        <end position="305"/>
    </location>
</feature>
<dbReference type="PANTHER" id="PTHR11360:SF177">
    <property type="entry name" value="RIBOFLAVIN TRANSPORTER MCH5"/>
    <property type="match status" value="1"/>
</dbReference>
<dbReference type="EMBL" id="ONZQ02000003">
    <property type="protein sequence ID" value="SPO00036.1"/>
    <property type="molecule type" value="Genomic_DNA"/>
</dbReference>
<feature type="region of interest" description="Disordered" evidence="3">
    <location>
        <begin position="1"/>
        <end position="71"/>
    </location>
</feature>
<dbReference type="Gene3D" id="1.20.1250.20">
    <property type="entry name" value="MFS general substrate transporter like domains"/>
    <property type="match status" value="1"/>
</dbReference>
<feature type="transmembrane region" description="Helical" evidence="4">
    <location>
        <begin position="348"/>
        <end position="367"/>
    </location>
</feature>
<keyword evidence="4" id="KW-0812">Transmembrane</keyword>
<dbReference type="CDD" id="cd17352">
    <property type="entry name" value="MFS_MCT_SLC16"/>
    <property type="match status" value="1"/>
</dbReference>
<organism evidence="6 7">
    <name type="scientific">Cephalotrichum gorgonifer</name>
    <dbReference type="NCBI Taxonomy" id="2041049"/>
    <lineage>
        <taxon>Eukaryota</taxon>
        <taxon>Fungi</taxon>
        <taxon>Dikarya</taxon>
        <taxon>Ascomycota</taxon>
        <taxon>Pezizomycotina</taxon>
        <taxon>Sordariomycetes</taxon>
        <taxon>Hypocreomycetidae</taxon>
        <taxon>Microascales</taxon>
        <taxon>Microascaceae</taxon>
        <taxon>Cephalotrichum</taxon>
    </lineage>
</organism>
<evidence type="ECO:0000313" key="6">
    <source>
        <dbReference type="EMBL" id="SPO00036.1"/>
    </source>
</evidence>
<dbReference type="PROSITE" id="PS50850">
    <property type="entry name" value="MFS"/>
    <property type="match status" value="1"/>
</dbReference>
<feature type="transmembrane region" description="Helical" evidence="4">
    <location>
        <begin position="175"/>
        <end position="196"/>
    </location>
</feature>
<feature type="compositionally biased region" description="Acidic residues" evidence="3">
    <location>
        <begin position="59"/>
        <end position="71"/>
    </location>
</feature>
<dbReference type="AlphaFoldDB" id="A0AAE8MVK9"/>
<dbReference type="Proteomes" id="UP001187682">
    <property type="component" value="Unassembled WGS sequence"/>
</dbReference>
<comment type="caution">
    <text evidence="6">The sequence shown here is derived from an EMBL/GenBank/DDBJ whole genome shotgun (WGS) entry which is preliminary data.</text>
</comment>
<feature type="transmembrane region" description="Helical" evidence="4">
    <location>
        <begin position="121"/>
        <end position="143"/>
    </location>
</feature>